<feature type="region of interest" description="Disordered" evidence="1">
    <location>
        <begin position="178"/>
        <end position="219"/>
    </location>
</feature>
<name>A0A8H5FYH3_9AGAR</name>
<evidence type="ECO:0008006" key="5">
    <source>
        <dbReference type="Google" id="ProtNLM"/>
    </source>
</evidence>
<gene>
    <name evidence="3" type="ORF">D9756_007912</name>
</gene>
<feature type="region of interest" description="Disordered" evidence="1">
    <location>
        <begin position="240"/>
        <end position="289"/>
    </location>
</feature>
<feature type="compositionally biased region" description="Polar residues" evidence="1">
    <location>
        <begin position="243"/>
        <end position="256"/>
    </location>
</feature>
<evidence type="ECO:0000256" key="1">
    <source>
        <dbReference type="SAM" id="MobiDB-lite"/>
    </source>
</evidence>
<protein>
    <recommendedName>
        <fullName evidence="5">Transmembrane protein</fullName>
    </recommendedName>
</protein>
<evidence type="ECO:0000313" key="4">
    <source>
        <dbReference type="Proteomes" id="UP000559027"/>
    </source>
</evidence>
<feature type="region of interest" description="Disordered" evidence="1">
    <location>
        <begin position="70"/>
        <end position="133"/>
    </location>
</feature>
<accession>A0A8H5FYH3</accession>
<sequence length="289" mass="30727">MSAHTYHLFPSPAFSNLDARASEGRSWIVVPSTSSEAIAASVTDAIERRFTPPGTSAGWGPFASGPRQGFPFSGLPTHPATTSPKAAKTTALPTSSGPSVISNNSSPPSISSSSLINSPSSSTTPIPATTTSHSRPELKIILPICAVIFVLLIISILVLLRLRRKKCGRAARDIEASVHPFSGTPSNQGARPTTSKFRTSPLESQSSLGEPTPREQQLESQLVKVVHQLEAIEAAIRGPDLRMSNNTNPDPVQSSIYLDRPPDYSPPILQGDTTESTARRSLDIKNEGT</sequence>
<evidence type="ECO:0000313" key="3">
    <source>
        <dbReference type="EMBL" id="KAF5353443.1"/>
    </source>
</evidence>
<organism evidence="3 4">
    <name type="scientific">Leucocoprinus leucothites</name>
    <dbReference type="NCBI Taxonomy" id="201217"/>
    <lineage>
        <taxon>Eukaryota</taxon>
        <taxon>Fungi</taxon>
        <taxon>Dikarya</taxon>
        <taxon>Basidiomycota</taxon>
        <taxon>Agaricomycotina</taxon>
        <taxon>Agaricomycetes</taxon>
        <taxon>Agaricomycetidae</taxon>
        <taxon>Agaricales</taxon>
        <taxon>Agaricineae</taxon>
        <taxon>Agaricaceae</taxon>
        <taxon>Leucocoprinus</taxon>
    </lineage>
</organism>
<feature type="transmembrane region" description="Helical" evidence="2">
    <location>
        <begin position="140"/>
        <end position="162"/>
    </location>
</feature>
<reference evidence="3 4" key="1">
    <citation type="journal article" date="2020" name="ISME J.">
        <title>Uncovering the hidden diversity of litter-decomposition mechanisms in mushroom-forming fungi.</title>
        <authorList>
            <person name="Floudas D."/>
            <person name="Bentzer J."/>
            <person name="Ahren D."/>
            <person name="Johansson T."/>
            <person name="Persson P."/>
            <person name="Tunlid A."/>
        </authorList>
    </citation>
    <scope>NUCLEOTIDE SEQUENCE [LARGE SCALE GENOMIC DNA]</scope>
    <source>
        <strain evidence="3 4">CBS 146.42</strain>
    </source>
</reference>
<dbReference type="Proteomes" id="UP000559027">
    <property type="component" value="Unassembled WGS sequence"/>
</dbReference>
<dbReference type="EMBL" id="JAACJO010000010">
    <property type="protein sequence ID" value="KAF5353443.1"/>
    <property type="molecule type" value="Genomic_DNA"/>
</dbReference>
<keyword evidence="2" id="KW-0812">Transmembrane</keyword>
<feature type="compositionally biased region" description="Low complexity" evidence="1">
    <location>
        <begin position="76"/>
        <end position="133"/>
    </location>
</feature>
<keyword evidence="2" id="KW-0472">Membrane</keyword>
<keyword evidence="4" id="KW-1185">Reference proteome</keyword>
<dbReference type="AlphaFoldDB" id="A0A8H5FYH3"/>
<evidence type="ECO:0000256" key="2">
    <source>
        <dbReference type="SAM" id="Phobius"/>
    </source>
</evidence>
<proteinExistence type="predicted"/>
<feature type="compositionally biased region" description="Basic and acidic residues" evidence="1">
    <location>
        <begin position="277"/>
        <end position="289"/>
    </location>
</feature>
<feature type="compositionally biased region" description="Polar residues" evidence="1">
    <location>
        <begin position="183"/>
        <end position="211"/>
    </location>
</feature>
<comment type="caution">
    <text evidence="3">The sequence shown here is derived from an EMBL/GenBank/DDBJ whole genome shotgun (WGS) entry which is preliminary data.</text>
</comment>
<keyword evidence="2" id="KW-1133">Transmembrane helix</keyword>